<dbReference type="EMBL" id="QPJM01000003">
    <property type="protein sequence ID" value="RCW85555.1"/>
    <property type="molecule type" value="Genomic_DNA"/>
</dbReference>
<dbReference type="AlphaFoldDB" id="A0A368YZD5"/>
<dbReference type="Gene3D" id="3.90.226.10">
    <property type="entry name" value="2-enoyl-CoA Hydratase, Chain A, domain 1"/>
    <property type="match status" value="1"/>
</dbReference>
<comment type="caution">
    <text evidence="3">The sequence shown here is derived from an EMBL/GenBank/DDBJ whole genome shotgun (WGS) entry which is preliminary data.</text>
</comment>
<evidence type="ECO:0000256" key="2">
    <source>
        <dbReference type="SAM" id="Phobius"/>
    </source>
</evidence>
<reference evidence="3 4" key="1">
    <citation type="submission" date="2018-07" db="EMBL/GenBank/DDBJ databases">
        <title>Genomic Encyclopedia of Type Strains, Phase III (KMG-III): the genomes of soil and plant-associated and newly described type strains.</title>
        <authorList>
            <person name="Whitman W."/>
        </authorList>
    </citation>
    <scope>NUCLEOTIDE SEQUENCE [LARGE SCALE GENOMIC DNA]</scope>
    <source>
        <strain evidence="3 4">31-25a</strain>
    </source>
</reference>
<dbReference type="InterPro" id="IPR029045">
    <property type="entry name" value="ClpP/crotonase-like_dom_sf"/>
</dbReference>
<name>A0A368YZD5_9HYPH</name>
<accession>A0A368YZD5</accession>
<feature type="region of interest" description="Disordered" evidence="1">
    <location>
        <begin position="116"/>
        <end position="138"/>
    </location>
</feature>
<keyword evidence="2" id="KW-0472">Membrane</keyword>
<keyword evidence="4" id="KW-1185">Reference proteome</keyword>
<evidence type="ECO:0000313" key="4">
    <source>
        <dbReference type="Proteomes" id="UP000253324"/>
    </source>
</evidence>
<keyword evidence="2" id="KW-1133">Transmembrane helix</keyword>
<feature type="transmembrane region" description="Helical" evidence="2">
    <location>
        <begin position="12"/>
        <end position="36"/>
    </location>
</feature>
<keyword evidence="2" id="KW-0812">Transmembrane</keyword>
<evidence type="ECO:0000313" key="3">
    <source>
        <dbReference type="EMBL" id="RCW85555.1"/>
    </source>
</evidence>
<proteinExistence type="predicted"/>
<dbReference type="Proteomes" id="UP000253324">
    <property type="component" value="Unassembled WGS sequence"/>
</dbReference>
<dbReference type="SUPFAM" id="SSF52096">
    <property type="entry name" value="ClpP/crotonase"/>
    <property type="match status" value="1"/>
</dbReference>
<gene>
    <name evidence="3" type="ORF">C7476_103403</name>
</gene>
<protein>
    <submittedName>
        <fullName evidence="3">Uncharacterized protein</fullName>
    </submittedName>
</protein>
<sequence length="409" mass="44542">MFQIVPVKYRYAFFCLVFLMIPVLQYIATVPALAAMAEDQPGFTTPGNISRPYTPGGLLGRSFVPSETNRPHKQVRPPKNGVVLFEPYTPVRLPDLPKSNGISSVPYAPVRLPDLPTKSAVPSEPQAPAKLSTPDKAPKPFKLADQAMRFAIVRNASASCEPACPEWIMASGTITADSPSRLRKVLRQLGKRRLPIVIESNGGAVDAAMEIGRLIRKRGLDVAVGKTSFYECDPDQKGCKPKYSDGAYAGFAYPGWAACMSACPFIVAGGTKRFVGLWAELGVHQITTTVTKTMVKYQTRYRIVKGKKKIVDTRIIGRRSAGTYKTTELSKGYRKRLNAYFNEMGVDAGIVAKMLSIPASDISILDHDELLNFRMTTGPGDVGDFSSASTCAQEPKPANCIELSAIVTK</sequence>
<evidence type="ECO:0000256" key="1">
    <source>
        <dbReference type="SAM" id="MobiDB-lite"/>
    </source>
</evidence>
<organism evidence="3 4">
    <name type="scientific">Phyllobacterium bourgognense</name>
    <dbReference type="NCBI Taxonomy" id="314236"/>
    <lineage>
        <taxon>Bacteria</taxon>
        <taxon>Pseudomonadati</taxon>
        <taxon>Pseudomonadota</taxon>
        <taxon>Alphaproteobacteria</taxon>
        <taxon>Hyphomicrobiales</taxon>
        <taxon>Phyllobacteriaceae</taxon>
        <taxon>Phyllobacterium</taxon>
    </lineage>
</organism>